<keyword evidence="2" id="KW-1133">Transmembrane helix</keyword>
<name>A0AAD7XKS0_9STRA</name>
<dbReference type="Pfam" id="PF00561">
    <property type="entry name" value="Abhydrolase_1"/>
    <property type="match status" value="1"/>
</dbReference>
<feature type="region of interest" description="Disordered" evidence="1">
    <location>
        <begin position="700"/>
        <end position="758"/>
    </location>
</feature>
<sequence length="967" mass="103141">MAEASVVKACDLEVAAAISAAGEAVTATSSTTTSIGPEHHAWCCGKLRDCDQSLVVSGLGCKQTTMSLLVWLLERESVADRAWGPVRALAHNPQVAAVGLTALYMVFCLLWLVWRPFALVLGEGGAWLACAYGLRRASACVARFATFPGSFRNVRLDVEREYGRRLSQRLEVAARALECWWIDLHPRARMEIDRETFARHVEEARVARSQLLEPLRDAMAMLAPPASLFSSSSSSSSSSGAADEKKNKKGAAEATAVDADVVVSLEEGDAGSPDWRELSAEAIDAFAAVKAAIDNVIVASSGVESVTALLLSCPAAHFARTRCEALDANVARAAYDLATACRELARCSALVLPQHRAAAAAAQAAAAASSSSPEASPRGSPLADAAAAIVGVARAPCPKPLDSAFGLALLRAELARSYGATQFWVTSGRTRVDCCVIPPHFSRAATPGAQPVPTVLLCAPNAVLYESFGMAPRDGAGWVATYARLGLQVVVWNLRGYGRTPGLPSPAENGADGVAVVRYLRQKRGVPKLLVHGESIGGMVATHVAHHFTRRRPQTAIDALVADRTFSNLHVEAQYLTGVRAAATALPLATCWRAEDANSLGKFVQSSCPKLIASDACDHMIPDQASLKAGVAIFSELGDAAPRRRDLSGDLAVSDALGVAPTPAFRADLLPSSDAWRLTDAAIAHFAACARHVAARARAYRRDDDPPAGPKSDPDVSSDVRLPFFPGTPRTPRRRQRRRAAQQHRRPPDSDDSDDDRASAIAPARSLSIDSIDSSWCLETLAWQILENVDGGCGQALGRALAADLGAVRAWVCSYVTWPNGAPNKLVDGVPDSLDNNNTDDDGDRSWESADASDDDPENPPFVDRPPPLSVHDASVALDKLLAHDDQRKNLPTPQPLVESLTFVVHFLRAIAARAHAREEKNNRLDVGSLLVLTCGHNAPYSPRERDAYLGWLQVNFLDRAATPPTS</sequence>
<evidence type="ECO:0000256" key="2">
    <source>
        <dbReference type="SAM" id="Phobius"/>
    </source>
</evidence>
<comment type="caution">
    <text evidence="4">The sequence shown here is derived from an EMBL/GenBank/DDBJ whole genome shotgun (WGS) entry which is preliminary data.</text>
</comment>
<keyword evidence="2" id="KW-0812">Transmembrane</keyword>
<evidence type="ECO:0000256" key="1">
    <source>
        <dbReference type="SAM" id="MobiDB-lite"/>
    </source>
</evidence>
<accession>A0AAD7XKS0</accession>
<dbReference type="AlphaFoldDB" id="A0AAD7XKS0"/>
<feature type="compositionally biased region" description="Basic residues" evidence="1">
    <location>
        <begin position="731"/>
        <end position="745"/>
    </location>
</feature>
<keyword evidence="5" id="KW-1185">Reference proteome</keyword>
<feature type="region of interest" description="Disordered" evidence="1">
    <location>
        <begin position="824"/>
        <end position="869"/>
    </location>
</feature>
<feature type="region of interest" description="Disordered" evidence="1">
    <location>
        <begin position="229"/>
        <end position="252"/>
    </location>
</feature>
<dbReference type="Proteomes" id="UP001230188">
    <property type="component" value="Unassembled WGS sequence"/>
</dbReference>
<dbReference type="Gene3D" id="3.40.50.1820">
    <property type="entry name" value="alpha/beta hydrolase"/>
    <property type="match status" value="1"/>
</dbReference>
<feature type="transmembrane region" description="Helical" evidence="2">
    <location>
        <begin position="95"/>
        <end position="114"/>
    </location>
</feature>
<evidence type="ECO:0000313" key="5">
    <source>
        <dbReference type="Proteomes" id="UP001230188"/>
    </source>
</evidence>
<dbReference type="PANTHER" id="PTHR12277">
    <property type="entry name" value="ALPHA/BETA HYDROLASE DOMAIN-CONTAINING PROTEIN"/>
    <property type="match status" value="1"/>
</dbReference>
<dbReference type="EMBL" id="JAQMWT010000546">
    <property type="protein sequence ID" value="KAJ8599730.1"/>
    <property type="molecule type" value="Genomic_DNA"/>
</dbReference>
<evidence type="ECO:0000313" key="4">
    <source>
        <dbReference type="EMBL" id="KAJ8599730.1"/>
    </source>
</evidence>
<keyword evidence="2" id="KW-0472">Membrane</keyword>
<proteinExistence type="predicted"/>
<feature type="compositionally biased region" description="Low complexity" evidence="1">
    <location>
        <begin position="230"/>
        <end position="239"/>
    </location>
</feature>
<gene>
    <name evidence="4" type="ORF">CTAYLR_003395</name>
</gene>
<feature type="compositionally biased region" description="Low complexity" evidence="1">
    <location>
        <begin position="721"/>
        <end position="730"/>
    </location>
</feature>
<dbReference type="InterPro" id="IPR029058">
    <property type="entry name" value="AB_hydrolase_fold"/>
</dbReference>
<reference evidence="4" key="1">
    <citation type="submission" date="2023-01" db="EMBL/GenBank/DDBJ databases">
        <title>Metagenome sequencing of chrysophaentin producing Chrysophaeum taylorii.</title>
        <authorList>
            <person name="Davison J."/>
            <person name="Bewley C."/>
        </authorList>
    </citation>
    <scope>NUCLEOTIDE SEQUENCE</scope>
    <source>
        <strain evidence="4">NIES-1699</strain>
    </source>
</reference>
<dbReference type="InterPro" id="IPR000073">
    <property type="entry name" value="AB_hydrolase_1"/>
</dbReference>
<organism evidence="4 5">
    <name type="scientific">Chrysophaeum taylorii</name>
    <dbReference type="NCBI Taxonomy" id="2483200"/>
    <lineage>
        <taxon>Eukaryota</taxon>
        <taxon>Sar</taxon>
        <taxon>Stramenopiles</taxon>
        <taxon>Ochrophyta</taxon>
        <taxon>Pelagophyceae</taxon>
        <taxon>Pelagomonadales</taxon>
        <taxon>Pelagomonadaceae</taxon>
        <taxon>Chrysophaeum</taxon>
    </lineage>
</organism>
<protein>
    <recommendedName>
        <fullName evidence="3">AB hydrolase-1 domain-containing protein</fullName>
    </recommendedName>
</protein>
<evidence type="ECO:0000259" key="3">
    <source>
        <dbReference type="Pfam" id="PF00561"/>
    </source>
</evidence>
<feature type="domain" description="AB hydrolase-1" evidence="3">
    <location>
        <begin position="483"/>
        <end position="565"/>
    </location>
</feature>
<dbReference type="SUPFAM" id="SSF53474">
    <property type="entry name" value="alpha/beta-Hydrolases"/>
    <property type="match status" value="1"/>
</dbReference>
<dbReference type="PANTHER" id="PTHR12277:SF81">
    <property type="entry name" value="PROTEIN ABHD13"/>
    <property type="match status" value="1"/>
</dbReference>
<feature type="compositionally biased region" description="Pro residues" evidence="1">
    <location>
        <begin position="859"/>
        <end position="869"/>
    </location>
</feature>